<keyword evidence="3" id="KW-1185">Reference proteome</keyword>
<name>A0A9W9FF36_9EURO</name>
<reference evidence="2" key="1">
    <citation type="submission" date="2022-11" db="EMBL/GenBank/DDBJ databases">
        <authorList>
            <person name="Petersen C."/>
        </authorList>
    </citation>
    <scope>NUCLEOTIDE SEQUENCE</scope>
    <source>
        <strain evidence="2">IBT 30761</strain>
    </source>
</reference>
<dbReference type="Proteomes" id="UP001149074">
    <property type="component" value="Unassembled WGS sequence"/>
</dbReference>
<dbReference type="Pfam" id="PF14269">
    <property type="entry name" value="Arylsulfotran_2"/>
    <property type="match status" value="1"/>
</dbReference>
<keyword evidence="1" id="KW-0732">Signal</keyword>
<evidence type="ECO:0000313" key="2">
    <source>
        <dbReference type="EMBL" id="KAJ5098797.1"/>
    </source>
</evidence>
<dbReference type="AlphaFoldDB" id="A0A9W9FF36"/>
<gene>
    <name evidence="2" type="ORF">N7532_005798</name>
</gene>
<dbReference type="GeneID" id="81357271"/>
<proteinExistence type="predicted"/>
<accession>A0A9W9FF36</accession>
<dbReference type="InterPro" id="IPR053143">
    <property type="entry name" value="Arylsulfate_ST"/>
</dbReference>
<reference evidence="2" key="2">
    <citation type="journal article" date="2023" name="IMA Fungus">
        <title>Comparative genomic study of the Penicillium genus elucidates a diverse pangenome and 15 lateral gene transfer events.</title>
        <authorList>
            <person name="Petersen C."/>
            <person name="Sorensen T."/>
            <person name="Nielsen M.R."/>
            <person name="Sondergaard T.E."/>
            <person name="Sorensen J.L."/>
            <person name="Fitzpatrick D.A."/>
            <person name="Frisvad J.C."/>
            <person name="Nielsen K.L."/>
        </authorList>
    </citation>
    <scope>NUCLEOTIDE SEQUENCE</scope>
    <source>
        <strain evidence="2">IBT 30761</strain>
    </source>
</reference>
<organism evidence="2 3">
    <name type="scientific">Penicillium argentinense</name>
    <dbReference type="NCBI Taxonomy" id="1131581"/>
    <lineage>
        <taxon>Eukaryota</taxon>
        <taxon>Fungi</taxon>
        <taxon>Dikarya</taxon>
        <taxon>Ascomycota</taxon>
        <taxon>Pezizomycotina</taxon>
        <taxon>Eurotiomycetes</taxon>
        <taxon>Eurotiomycetidae</taxon>
        <taxon>Eurotiales</taxon>
        <taxon>Aspergillaceae</taxon>
        <taxon>Penicillium</taxon>
    </lineage>
</organism>
<feature type="signal peptide" evidence="1">
    <location>
        <begin position="1"/>
        <end position="18"/>
    </location>
</feature>
<protein>
    <submittedName>
        <fullName evidence="2">ASST-domain-containing protein</fullName>
    </submittedName>
</protein>
<dbReference type="InterPro" id="IPR039535">
    <property type="entry name" value="ASST-like"/>
</dbReference>
<feature type="chain" id="PRO_5040779854" evidence="1">
    <location>
        <begin position="19"/>
        <end position="537"/>
    </location>
</feature>
<sequence>MALRYLAWLGAFAYCVAGNLQFLSRPDLSPPRLNITVPASPQTESGYLFITAAHGDGPGSVGPDQPGAYIFRDDGELVWSGAGYWAGWVADFKPVTIDGKPALRAFQGQVIPSTGRMLGNHAILDNRYETLQVLHAASHRLSSAHEFEVVNGSSVLVETPIMTLADLSRYGGDEDQKFLLEGAFQEIDLKTGELLFEWSSQGRIDPAHSAVPLDKQGTFDARAYCSAWNYFHVNSVDKDDQGNYLVSARHYKAIFKINGTDGSIIWQLGGTHGSDFDIPLNLEFAFQHDARSQYRSPDGVIERITFFDNAAYSAPGREIASSSRGRYVELNHTAGTVRDIHTYDAPDDLIAHTQGSFRVLPNGNKLANWGSAGALTEFSDDGAVLFHAYLDSYPNKNVESYRGFKANWTGFPSEEPAVLALHVGDGDAAIFVSWNGDTETKFWKFYLLSGEAQGVTLSLGHQPRYGFETCFETHLGLLMGQSGNLSIVAEALDSKYKVLRKSRPVGLTDDAPYRKILDGLRLNGDLHAVTRSRSLEL</sequence>
<dbReference type="RefSeq" id="XP_056474451.1">
    <property type="nucleotide sequence ID" value="XM_056618292.1"/>
</dbReference>
<dbReference type="PANTHER" id="PTHR35340:SF9">
    <property type="entry name" value="ASST-DOMAIN-CONTAINING PROTEIN"/>
    <property type="match status" value="1"/>
</dbReference>
<dbReference type="PANTHER" id="PTHR35340">
    <property type="entry name" value="PQQ ENZYME REPEAT PROTEIN-RELATED"/>
    <property type="match status" value="1"/>
</dbReference>
<comment type="caution">
    <text evidence="2">The sequence shown here is derived from an EMBL/GenBank/DDBJ whole genome shotgun (WGS) entry which is preliminary data.</text>
</comment>
<evidence type="ECO:0000256" key="1">
    <source>
        <dbReference type="SAM" id="SignalP"/>
    </source>
</evidence>
<dbReference type="OrthoDB" id="5427350at2759"/>
<evidence type="ECO:0000313" key="3">
    <source>
        <dbReference type="Proteomes" id="UP001149074"/>
    </source>
</evidence>
<dbReference type="EMBL" id="JAPQKI010000005">
    <property type="protein sequence ID" value="KAJ5098797.1"/>
    <property type="molecule type" value="Genomic_DNA"/>
</dbReference>